<reference evidence="7 8" key="1">
    <citation type="submission" date="2018-09" db="EMBL/GenBank/DDBJ databases">
        <title>Genome sequencing of strain 6GH32-13.</title>
        <authorList>
            <person name="Weon H.-Y."/>
            <person name="Heo J."/>
            <person name="Kwon S.-W."/>
        </authorList>
    </citation>
    <scope>NUCLEOTIDE SEQUENCE [LARGE SCALE GENOMIC DNA]</scope>
    <source>
        <strain evidence="7 8">5GH32-13</strain>
    </source>
</reference>
<dbReference type="CDD" id="cd19543">
    <property type="entry name" value="DCL_NRPS"/>
    <property type="match status" value="1"/>
</dbReference>
<dbReference type="Gene3D" id="3.30.559.10">
    <property type="entry name" value="Chloramphenicol acetyltransferase-like domain"/>
    <property type="match status" value="3"/>
</dbReference>
<dbReference type="Pfam" id="PF13193">
    <property type="entry name" value="AMP-binding_C"/>
    <property type="match status" value="2"/>
</dbReference>
<dbReference type="PROSITE" id="PS00012">
    <property type="entry name" value="PHOSPHOPANTETHEINE"/>
    <property type="match status" value="2"/>
</dbReference>
<name>A0A3B7MJD3_9BACT</name>
<dbReference type="FunFam" id="1.10.1200.10:FF:000005">
    <property type="entry name" value="Nonribosomal peptide synthetase 1"/>
    <property type="match status" value="1"/>
</dbReference>
<dbReference type="FunFam" id="3.30.300.30:FF:000010">
    <property type="entry name" value="Enterobactin synthetase component F"/>
    <property type="match status" value="1"/>
</dbReference>
<dbReference type="PANTHER" id="PTHR45527:SF1">
    <property type="entry name" value="FATTY ACID SYNTHASE"/>
    <property type="match status" value="1"/>
</dbReference>
<dbReference type="Gene3D" id="2.30.38.10">
    <property type="entry name" value="Luciferase, Domain 3"/>
    <property type="match status" value="2"/>
</dbReference>
<evidence type="ECO:0000256" key="1">
    <source>
        <dbReference type="ARBA" id="ARBA00001957"/>
    </source>
</evidence>
<dbReference type="Pfam" id="PF00668">
    <property type="entry name" value="Condensation"/>
    <property type="match status" value="3"/>
</dbReference>
<dbReference type="CDD" id="cd19531">
    <property type="entry name" value="LCL_NRPS-like"/>
    <property type="match status" value="1"/>
</dbReference>
<gene>
    <name evidence="7" type="ORF">D3H65_11495</name>
</gene>
<dbReference type="InterPro" id="IPR025110">
    <property type="entry name" value="AMP-bd_C"/>
</dbReference>
<dbReference type="InterPro" id="IPR023213">
    <property type="entry name" value="CAT-like_dom_sf"/>
</dbReference>
<dbReference type="InterPro" id="IPR020806">
    <property type="entry name" value="PKS_PP-bd"/>
</dbReference>
<dbReference type="NCBIfam" id="TIGR01733">
    <property type="entry name" value="AA-adenyl-dom"/>
    <property type="match status" value="2"/>
</dbReference>
<dbReference type="CDD" id="cd05930">
    <property type="entry name" value="A_NRPS"/>
    <property type="match status" value="2"/>
</dbReference>
<dbReference type="KEGG" id="pseg:D3H65_11495"/>
<evidence type="ECO:0000256" key="3">
    <source>
        <dbReference type="ARBA" id="ARBA00022450"/>
    </source>
</evidence>
<feature type="domain" description="Carrier" evidence="6">
    <location>
        <begin position="1043"/>
        <end position="1118"/>
    </location>
</feature>
<dbReference type="GO" id="GO:0005737">
    <property type="term" value="C:cytoplasm"/>
    <property type="evidence" value="ECO:0007669"/>
    <property type="project" value="TreeGrafter"/>
</dbReference>
<dbReference type="Proteomes" id="UP000263900">
    <property type="component" value="Chromosome"/>
</dbReference>
<dbReference type="Pfam" id="PF00501">
    <property type="entry name" value="AMP-binding"/>
    <property type="match status" value="2"/>
</dbReference>
<dbReference type="Gene3D" id="3.30.559.30">
    <property type="entry name" value="Nonribosomal peptide synthetase, condensation domain"/>
    <property type="match status" value="3"/>
</dbReference>
<dbReference type="CDD" id="cd19534">
    <property type="entry name" value="E_NRPS"/>
    <property type="match status" value="1"/>
</dbReference>
<dbReference type="PROSITE" id="PS00455">
    <property type="entry name" value="AMP_BINDING"/>
    <property type="match status" value="2"/>
</dbReference>
<dbReference type="NCBIfam" id="TIGR01720">
    <property type="entry name" value="NRPS-para261"/>
    <property type="match status" value="1"/>
</dbReference>
<evidence type="ECO:0000256" key="5">
    <source>
        <dbReference type="ARBA" id="ARBA00022737"/>
    </source>
</evidence>
<dbReference type="Gene3D" id="3.30.300.30">
    <property type="match status" value="2"/>
</dbReference>
<keyword evidence="3" id="KW-0596">Phosphopantetheine</keyword>
<dbReference type="SUPFAM" id="SSF47336">
    <property type="entry name" value="ACP-like"/>
    <property type="match status" value="2"/>
</dbReference>
<dbReference type="Gene3D" id="1.10.1200.10">
    <property type="entry name" value="ACP-like"/>
    <property type="match status" value="2"/>
</dbReference>
<comment type="similarity">
    <text evidence="2">Belongs to the ATP-dependent AMP-binding enzyme family.</text>
</comment>
<dbReference type="SUPFAM" id="SSF52777">
    <property type="entry name" value="CoA-dependent acyltransferases"/>
    <property type="match status" value="6"/>
</dbReference>
<dbReference type="FunFam" id="3.40.50.12780:FF:000012">
    <property type="entry name" value="Non-ribosomal peptide synthetase"/>
    <property type="match status" value="1"/>
</dbReference>
<dbReference type="FunFam" id="3.40.50.980:FF:000001">
    <property type="entry name" value="Non-ribosomal peptide synthetase"/>
    <property type="match status" value="2"/>
</dbReference>
<dbReference type="GO" id="GO:0044550">
    <property type="term" value="P:secondary metabolite biosynthetic process"/>
    <property type="evidence" value="ECO:0007669"/>
    <property type="project" value="UniProtKB-ARBA"/>
</dbReference>
<comment type="cofactor">
    <cofactor evidence="1">
        <name>pantetheine 4'-phosphate</name>
        <dbReference type="ChEBI" id="CHEBI:47942"/>
    </cofactor>
</comment>
<keyword evidence="4" id="KW-0597">Phosphoprotein</keyword>
<dbReference type="InterPro" id="IPR006162">
    <property type="entry name" value="Ppantetheine_attach_site"/>
</dbReference>
<dbReference type="RefSeq" id="WP_119050449.1">
    <property type="nucleotide sequence ID" value="NZ_CP032157.1"/>
</dbReference>
<dbReference type="SMART" id="SM00823">
    <property type="entry name" value="PKS_PP"/>
    <property type="match status" value="1"/>
</dbReference>
<evidence type="ECO:0000313" key="8">
    <source>
        <dbReference type="Proteomes" id="UP000263900"/>
    </source>
</evidence>
<accession>A0A3B7MJD3</accession>
<proteinExistence type="inferred from homology"/>
<dbReference type="GO" id="GO:0043041">
    <property type="term" value="P:amino acid activation for nonribosomal peptide biosynthetic process"/>
    <property type="evidence" value="ECO:0007669"/>
    <property type="project" value="TreeGrafter"/>
</dbReference>
<sequence length="2654" mass="296492">MLELINRLAEKNISLVVAGTDLQVSFTDTGASIPDEIIQEISLHKAALIHYLNQYGGQRAYLHIPAVKEAADYAVSDGQRRLWIVSQLEEASRAYNMPNRVVLKGSYTPAVFEAAIRKVVDRHEILRTVFKETEGGELRQVVIPSASFTFTVGYQELTDASPADIDVYISSRSATVFDLEKGPLFLADLIRTGPEDYIFFYNVHHIISDGVSMEILGNEVLHYYHAQVQGNAGALPALALQYKDYAAWQQAALRTGKLKGHQAYWLSQLEGELPVLDLPASHQRPALLSFDGHQLSAVINKDLTEQLRTVCHGQQATLFMGLLGVLNTLFYRYTSQEDIIIGTPVAGREHADLENQIGFYLNTLPLRTRFNGKHSFTELLQGIRTTTLGAYEHQAYPFDRLVTDLGLKRDNSRSVLFDVMMVLQSQQGKSTPSMQEPGHILTPEIVDKGACAVKFDLQVVFTEQADGLRMDIDFNTSIYTIEDIQRLITHYRQLLLAAVSDPVLPLYALDYLPEAEKTELLQWGTVTKAYPVGHTLVDLFKEQVLKRRHEIALVFENTELTYEELDKRSDQLAAYLRLLSIPGGSPVPVCIDRSVDMIVALLGVLKSGCAYVPVDPAYPSDHIAYILKDTACQVVITTADHQGRIQDSGTGVQVVLLSDADHLIAVPVDGTAAVQANDLAYVIYTSGSTGRPKGVMMEHAGVVNRLRWMWEHYAFDHTDVILQKTSFTFDVSVWELFMPLCLGCKMVLCNKEVVSDPGSIADLIFRHGVTCLHFVPPMLDAFMHDLFDRAYNIRFLSSLKRVIASGEALSLASVQKWYSKMQAPLCNLYGPTEAAIDVTYFDTDARIDKVFIGKPVANTSLYVLDDHMRLVGTGVPGELYIGGIQVARGYLNNPLLTASRFVDDPVKKEGKLYRTGDLTRWDSSGNIEYIGRLDNQVKIRGYRIEPGEIEQVMLLSGLVKQAVVVPQNDGSQGKCLVAYLVPQGGEGIAVIRDYLLSKLPSYMVPAYFVAMDSLPVLPNGKINRKLLPAPAITGVPAAVSYAAPANDTERVLLEVYQLVLKRTLPGGVKDSFFESGGDSIKAILLAGKLKQHGYKVSTRDILKYPVLEDMAKWVQRSGQEQPAQAIIEGDSTLTPIQQWLLSKSFVNKHHFNQSVLLHSKLRIDAGIVQQSLLELVKHHDVLRSVFVQDQQRWKQSIKGVERNSVTMEVHDLVSVADPIAAMASLSEQLQASINLLTGPLLKAAIFRLPDGDRLLLIIHHLVVDGVSWRILLEDLPVLYEQLSKGDTIQLPAKTVSFQQWAKQLKLYSESEAITQELPYWSAVAEYRTDGLRADWPEGSNLSKDSSSITVRLNETLTTSLLTEINQVYNTRVDDILLTALAMAVNASFEKPHLLVGLEGHGREEIIKEVDISRTVGWFTTLYPVLLDIHSAKDIVNGLVLVKDQLRKVPNKGIGYGIARYLLAEKPAALQQEEQRFDVLFNYLGDLGAGVSNATGAELFSYAKEGKGHDVDGGYEQESHMTVNAAVIQGSLQLGIRYSREQYKRETVEGFAASYEQQLKKLIDLLRHTPDRYLTPGDLSFKDLKMEDLILLNAHKDVEDVYELSPLQEGIYYHWQKESDSTAYVNQMSFRLSGQIDILLIKKSYEYLMRRHDVLRTSFHHEYENRHLQAVRKVAEPDFHYLEVPVHADKEEFIADYKTQDRKRGFDLAKASQMRLTVVMAPDNAYEFVWSFHHILMDGWCSGILIKEFFIIYKSLLRGEEPRLGKVFPYVNYINWLAGQPRESTLSYWGNYLAGYDGLAEVPFKKTLAKKSTATVEEVQFTLSPEEVIAMRTLCNGLQVTENTFIQSVWGYLLSRYNNTRDVVFGTVVSGRPGELEGIDQMIGLFINTVPVRLQYTGTESVKDLLQAMQQQAIGTMPHHYAPLPDIQSQVRAGGHLFDHIVVFENFPVEDIIKKGVHETQSGEIRSLSSKVIIESNYAFTLQVLPEASGMKISFIYDPSVLEKGSIVQIKNHFENAIRNFVARPDLPVSKIDYLSDEEYKTLLEVYNDKVVSYPRQTILTDLKQVTAAHTAAIAVSYGATQLSYGTLDNLSNKVAHCLATVYNVQPGDLVGILIDRSEWAVVLILGILKAGAAYVPIDPAYPESRIDFIARDSRCRMIIDSGKLQDIRQALSAYPEDTVVAREVTVHDLAYVIYTSGSTGNPKGVMINHGNLYNYLSFSQEKYFNRPDKRYLAPLFTSLSFDLTVTSLFGPLLCGGELVIYPQAMNVLDILTDIFYGNRKINFLKCTPAHIFLLHNVTGFHTAIDQLIAGGEELTATHIALLKSINPSIEIYNEYGPTETTVGTVVATIPAAAGAMDYPPGEAIPIGKAITNTRLYVVDQQVGLLPAGIKGELCIGGASVSKGYLHNELLTARKFMEDPYWPGEQLYRTGDVVSWLPDGNMAYHGRMDDQVKIRGYRVEPGEIEQVLASYQDVLNTAILVHTAADGEKELIAYLVAAEKLNMTQVREYLSHKLPAYMVPGRFMQLDSIPLTVNGKVDKKKLPAPTDEAVPVTDEQPVQPMNDVEKRLVAIWQELLGLKGQEIGTRDNFFELGGHSIKAIKILSRISKEFGVVISIQKMFEKPTIEHLASEIMNVTWFKAERKADTQTTNERIKL</sequence>
<dbReference type="NCBIfam" id="NF003417">
    <property type="entry name" value="PRK04813.1"/>
    <property type="match status" value="2"/>
</dbReference>
<dbReference type="InterPro" id="IPR001242">
    <property type="entry name" value="Condensation_dom"/>
</dbReference>
<dbReference type="InterPro" id="IPR020845">
    <property type="entry name" value="AMP-binding_CS"/>
</dbReference>
<evidence type="ECO:0000259" key="6">
    <source>
        <dbReference type="PROSITE" id="PS50075"/>
    </source>
</evidence>
<keyword evidence="5" id="KW-0677">Repeat</keyword>
<protein>
    <submittedName>
        <fullName evidence="7">Amino acid adenylation domain-containing protein</fullName>
    </submittedName>
</protein>
<dbReference type="InterPro" id="IPR009081">
    <property type="entry name" value="PP-bd_ACP"/>
</dbReference>
<dbReference type="InterPro" id="IPR010071">
    <property type="entry name" value="AA_adenyl_dom"/>
</dbReference>
<dbReference type="EMBL" id="CP032157">
    <property type="protein sequence ID" value="AXY74564.1"/>
    <property type="molecule type" value="Genomic_DNA"/>
</dbReference>
<organism evidence="7 8">
    <name type="scientific">Paraflavitalea soli</name>
    <dbReference type="NCBI Taxonomy" id="2315862"/>
    <lineage>
        <taxon>Bacteria</taxon>
        <taxon>Pseudomonadati</taxon>
        <taxon>Bacteroidota</taxon>
        <taxon>Chitinophagia</taxon>
        <taxon>Chitinophagales</taxon>
        <taxon>Chitinophagaceae</taxon>
        <taxon>Paraflavitalea</taxon>
    </lineage>
</organism>
<dbReference type="GO" id="GO:0031177">
    <property type="term" value="F:phosphopantetheine binding"/>
    <property type="evidence" value="ECO:0007669"/>
    <property type="project" value="InterPro"/>
</dbReference>
<dbReference type="InterPro" id="IPR045851">
    <property type="entry name" value="AMP-bd_C_sf"/>
</dbReference>
<dbReference type="InterPro" id="IPR010060">
    <property type="entry name" value="NRPS_synth"/>
</dbReference>
<dbReference type="Gene3D" id="3.40.50.980">
    <property type="match status" value="4"/>
</dbReference>
<dbReference type="Pfam" id="PF00550">
    <property type="entry name" value="PP-binding"/>
    <property type="match status" value="2"/>
</dbReference>
<dbReference type="PROSITE" id="PS50075">
    <property type="entry name" value="CARRIER"/>
    <property type="match status" value="2"/>
</dbReference>
<dbReference type="SUPFAM" id="SSF56801">
    <property type="entry name" value="Acetyl-CoA synthetase-like"/>
    <property type="match status" value="2"/>
</dbReference>
<dbReference type="InterPro" id="IPR000873">
    <property type="entry name" value="AMP-dep_synth/lig_dom"/>
</dbReference>
<evidence type="ECO:0000313" key="7">
    <source>
        <dbReference type="EMBL" id="AXY74564.1"/>
    </source>
</evidence>
<dbReference type="OrthoDB" id="9778383at2"/>
<evidence type="ECO:0000256" key="2">
    <source>
        <dbReference type="ARBA" id="ARBA00006432"/>
    </source>
</evidence>
<keyword evidence="8" id="KW-1185">Reference proteome</keyword>
<dbReference type="GO" id="GO:0003824">
    <property type="term" value="F:catalytic activity"/>
    <property type="evidence" value="ECO:0007669"/>
    <property type="project" value="InterPro"/>
</dbReference>
<dbReference type="InterPro" id="IPR036736">
    <property type="entry name" value="ACP-like_sf"/>
</dbReference>
<dbReference type="PANTHER" id="PTHR45527">
    <property type="entry name" value="NONRIBOSOMAL PEPTIDE SYNTHETASE"/>
    <property type="match status" value="1"/>
</dbReference>
<dbReference type="FunFam" id="2.30.38.10:FF:000001">
    <property type="entry name" value="Non-ribosomal peptide synthetase PvdI"/>
    <property type="match status" value="1"/>
</dbReference>
<evidence type="ECO:0000256" key="4">
    <source>
        <dbReference type="ARBA" id="ARBA00022553"/>
    </source>
</evidence>
<feature type="domain" description="Carrier" evidence="6">
    <location>
        <begin position="2558"/>
        <end position="2635"/>
    </location>
</feature>